<dbReference type="EMBL" id="HBIN01023126">
    <property type="protein sequence ID" value="CAE0447829.1"/>
    <property type="molecule type" value="Transcribed_RNA"/>
</dbReference>
<accession>A0A7S3PR94</accession>
<sequence length="722" mass="81514">MAEAEWVPLAVADIRMKPGITKRVTEWIETRETLPDEGEVISFVLDSSSDYYNTFATAYEIRKFLRDPFYIGSQAPQILNKLETLHHLFHFVERSFGRSLSECSKPVHMDIRERVRSESICIISEAELLRIFIRSSGHLCNANNVELLDALFLLHESIESGYTRFAIMEREELGSTRTSTAQGILTMIEDFCQQKGSFDYDRVLPESEDVADFAAVNAVASEQRKESNASAETDDNGKLEELGQISENESKSGDDSENIAGPSETEGRRVERSEKGQTDLFLFTFLMLAKAVSPFEEATKRDIMGHYLNAYRTMGHLGFVMFVLLTVEGETTAQTYKNLKTRNTNTKQVYGFLRTRLSCSCENMNSRLELIKRIGTGARVDDRGYYINVATKIRKFVQGDDIGEIGHNRLSVRDVIGKSYVWVEYEGGRYVLVGPNGVGCHVDSRWRNVGDLFIQKLINGDVDQESLEKLMYFSGDERSKNVGSLANLLRAATYLEDSKKLWGHLGKPTKARLTIRANTFANYYGGDINDDRDRPRDVINNMVWIPSVTTTVDAASIECLKAKAFYEEDDVAMLLVDVGYEVAGRFGCVRNLFREGDPNLKSAVIILHKPTEVRCVRFEAGSTEVVALAKQYNKDIDGNPLYHTKPVYPESFCSDFMRKCFCRKARERTHLEFNHLNALEAGSYSVEELSEELGSICEISDNVTKETVHGVLENVMVGDFGK</sequence>
<evidence type="ECO:0000256" key="1">
    <source>
        <dbReference type="SAM" id="MobiDB-lite"/>
    </source>
</evidence>
<evidence type="ECO:0000313" key="2">
    <source>
        <dbReference type="EMBL" id="CAE0447829.1"/>
    </source>
</evidence>
<dbReference type="AlphaFoldDB" id="A0A7S3PR94"/>
<gene>
    <name evidence="2" type="ORF">ASTO00021_LOCUS17793</name>
</gene>
<name>A0A7S3PR94_9STRA</name>
<protein>
    <submittedName>
        <fullName evidence="2">Uncharacterized protein</fullName>
    </submittedName>
</protein>
<reference evidence="2" key="1">
    <citation type="submission" date="2021-01" db="EMBL/GenBank/DDBJ databases">
        <authorList>
            <person name="Corre E."/>
            <person name="Pelletier E."/>
            <person name="Niang G."/>
            <person name="Scheremetjew M."/>
            <person name="Finn R."/>
            <person name="Kale V."/>
            <person name="Holt S."/>
            <person name="Cochrane G."/>
            <person name="Meng A."/>
            <person name="Brown T."/>
            <person name="Cohen L."/>
        </authorList>
    </citation>
    <scope>NUCLEOTIDE SEQUENCE</scope>
    <source>
        <strain evidence="2">GSBS06</strain>
    </source>
</reference>
<proteinExistence type="predicted"/>
<organism evidence="2">
    <name type="scientific">Aplanochytrium stocchinoi</name>
    <dbReference type="NCBI Taxonomy" id="215587"/>
    <lineage>
        <taxon>Eukaryota</taxon>
        <taxon>Sar</taxon>
        <taxon>Stramenopiles</taxon>
        <taxon>Bigyra</taxon>
        <taxon>Labyrinthulomycetes</taxon>
        <taxon>Thraustochytrida</taxon>
        <taxon>Thraustochytriidae</taxon>
        <taxon>Aplanochytrium</taxon>
    </lineage>
</organism>
<feature type="region of interest" description="Disordered" evidence="1">
    <location>
        <begin position="224"/>
        <end position="273"/>
    </location>
</feature>